<reference evidence="3 4" key="1">
    <citation type="journal article" date="2019" name="Sci. Rep.">
        <title>Orb-weaving spider Araneus ventricosus genome elucidates the spidroin gene catalogue.</title>
        <authorList>
            <person name="Kono N."/>
            <person name="Nakamura H."/>
            <person name="Ohtoshi R."/>
            <person name="Moran D.A.P."/>
            <person name="Shinohara A."/>
            <person name="Yoshida Y."/>
            <person name="Fujiwara M."/>
            <person name="Mori M."/>
            <person name="Tomita M."/>
            <person name="Arakawa K."/>
        </authorList>
    </citation>
    <scope>NUCLEOTIDE SEQUENCE [LARGE SCALE GENOMIC DNA]</scope>
</reference>
<dbReference type="SUPFAM" id="SSF51905">
    <property type="entry name" value="FAD/NAD(P)-binding domain"/>
    <property type="match status" value="1"/>
</dbReference>
<evidence type="ECO:0000259" key="2">
    <source>
        <dbReference type="Pfam" id="PF05199"/>
    </source>
</evidence>
<dbReference type="Pfam" id="PF05199">
    <property type="entry name" value="GMC_oxred_C"/>
    <property type="match status" value="1"/>
</dbReference>
<organism evidence="3 4">
    <name type="scientific">Araneus ventricosus</name>
    <name type="common">Orbweaver spider</name>
    <name type="synonym">Epeira ventricosa</name>
    <dbReference type="NCBI Taxonomy" id="182803"/>
    <lineage>
        <taxon>Eukaryota</taxon>
        <taxon>Metazoa</taxon>
        <taxon>Ecdysozoa</taxon>
        <taxon>Arthropoda</taxon>
        <taxon>Chelicerata</taxon>
        <taxon>Arachnida</taxon>
        <taxon>Araneae</taxon>
        <taxon>Araneomorphae</taxon>
        <taxon>Entelegynae</taxon>
        <taxon>Araneoidea</taxon>
        <taxon>Araneidae</taxon>
        <taxon>Araneus</taxon>
    </lineage>
</organism>
<dbReference type="InterPro" id="IPR012132">
    <property type="entry name" value="GMC_OxRdtase"/>
</dbReference>
<dbReference type="EMBL" id="BGPR01021019">
    <property type="protein sequence ID" value="GBN85926.1"/>
    <property type="molecule type" value="Genomic_DNA"/>
</dbReference>
<feature type="domain" description="Glucose-methanol-choline oxidoreductase C-terminal" evidence="2">
    <location>
        <begin position="6"/>
        <end position="39"/>
    </location>
</feature>
<name>A0A4Y2SEB3_ARAVE</name>
<dbReference type="Gene3D" id="3.50.50.60">
    <property type="entry name" value="FAD/NAD(P)-binding domain"/>
    <property type="match status" value="1"/>
</dbReference>
<dbReference type="InterPro" id="IPR007867">
    <property type="entry name" value="GMC_OxRtase_C"/>
</dbReference>
<keyword evidence="4" id="KW-1185">Reference proteome</keyword>
<dbReference type="PANTHER" id="PTHR11552:SF147">
    <property type="entry name" value="CHOLINE DEHYDROGENASE, MITOCHONDRIAL"/>
    <property type="match status" value="1"/>
</dbReference>
<evidence type="ECO:0000313" key="3">
    <source>
        <dbReference type="EMBL" id="GBN85926.1"/>
    </source>
</evidence>
<comment type="similarity">
    <text evidence="1">Belongs to the GMC oxidoreductase family.</text>
</comment>
<gene>
    <name evidence="3" type="ORF">AVEN_186617_1</name>
</gene>
<proteinExistence type="inferred from homology"/>
<dbReference type="GO" id="GO:0050660">
    <property type="term" value="F:flavin adenine dinucleotide binding"/>
    <property type="evidence" value="ECO:0007669"/>
    <property type="project" value="InterPro"/>
</dbReference>
<dbReference type="GO" id="GO:0016614">
    <property type="term" value="F:oxidoreductase activity, acting on CH-OH group of donors"/>
    <property type="evidence" value="ECO:0007669"/>
    <property type="project" value="InterPro"/>
</dbReference>
<dbReference type="PANTHER" id="PTHR11552">
    <property type="entry name" value="GLUCOSE-METHANOL-CHOLINE GMC OXIDOREDUCTASE"/>
    <property type="match status" value="1"/>
</dbReference>
<protein>
    <recommendedName>
        <fullName evidence="2">Glucose-methanol-choline oxidoreductase C-terminal domain-containing protein</fullName>
    </recommendedName>
</protein>
<sequence>MNLRGKLSVKGIQGLRVFDVSVMPTVASGNINIPTIMVAEKASDIIKESMPCASQKFPKNYDEADFTDIYYPYEYCT</sequence>
<evidence type="ECO:0000313" key="4">
    <source>
        <dbReference type="Proteomes" id="UP000499080"/>
    </source>
</evidence>
<dbReference type="OrthoDB" id="269227at2759"/>
<comment type="caution">
    <text evidence="3">The sequence shown here is derived from an EMBL/GenBank/DDBJ whole genome shotgun (WGS) entry which is preliminary data.</text>
</comment>
<dbReference type="InterPro" id="IPR036188">
    <property type="entry name" value="FAD/NAD-bd_sf"/>
</dbReference>
<dbReference type="AlphaFoldDB" id="A0A4Y2SEB3"/>
<accession>A0A4Y2SEB3</accession>
<evidence type="ECO:0000256" key="1">
    <source>
        <dbReference type="ARBA" id="ARBA00010790"/>
    </source>
</evidence>
<dbReference type="Proteomes" id="UP000499080">
    <property type="component" value="Unassembled WGS sequence"/>
</dbReference>